<keyword evidence="1" id="KW-0812">Transmembrane</keyword>
<accession>A0A3M0D127</accession>
<reference evidence="3" key="3">
    <citation type="submission" date="2018-10" db="EMBL/GenBank/DDBJ databases">
        <authorList>
            <person name="Whitman W."/>
            <person name="Huntemann M."/>
            <person name="Clum A."/>
            <person name="Pillay M."/>
            <person name="Palaniappan K."/>
            <person name="Varghese N."/>
            <person name="Mikhailova N."/>
            <person name="Stamatis D."/>
            <person name="Reddy T."/>
            <person name="Daum C."/>
            <person name="Shapiro N."/>
            <person name="Ivanova N."/>
            <person name="Kyrpides N."/>
            <person name="Woyke T."/>
        </authorList>
    </citation>
    <scope>NUCLEOTIDE SEQUENCE</scope>
    <source>
        <strain evidence="3">CGMCC 1.10124</strain>
    </source>
</reference>
<evidence type="ECO:0000313" key="4">
    <source>
        <dbReference type="Proteomes" id="UP000277326"/>
    </source>
</evidence>
<protein>
    <submittedName>
        <fullName evidence="3">Uncharacterized protein</fullName>
    </submittedName>
</protein>
<keyword evidence="5" id="KW-1185">Reference proteome</keyword>
<sequence length="67" mass="7041">MDWRDLVTIALAGVFGMLGGVFGPVGIVAGIVVGAAIGARWAARSDRLEALERRVAELESAPDDDEM</sequence>
<feature type="transmembrane region" description="Helical" evidence="1">
    <location>
        <begin position="6"/>
        <end position="39"/>
    </location>
</feature>
<evidence type="ECO:0000313" key="2">
    <source>
        <dbReference type="EMBL" id="AZH23964.1"/>
    </source>
</evidence>
<dbReference type="AlphaFoldDB" id="A0A3M0D127"/>
<reference evidence="2 5" key="2">
    <citation type="submission" date="2018-07" db="EMBL/GenBank/DDBJ databases">
        <title>Genome sequences of Haloplanus aerogenes JCM 16430T.</title>
        <authorList>
            <person name="Kim Y.B."/>
            <person name="Roh S.W."/>
        </authorList>
    </citation>
    <scope>NUCLEOTIDE SEQUENCE [LARGE SCALE GENOMIC DNA]</scope>
    <source>
        <strain evidence="2 5">JCM 16430</strain>
    </source>
</reference>
<evidence type="ECO:0000313" key="3">
    <source>
        <dbReference type="EMBL" id="RMB13269.1"/>
    </source>
</evidence>
<organism evidence="3 4">
    <name type="scientific">Haloplanus aerogenes</name>
    <dbReference type="NCBI Taxonomy" id="660522"/>
    <lineage>
        <taxon>Archaea</taxon>
        <taxon>Methanobacteriati</taxon>
        <taxon>Methanobacteriota</taxon>
        <taxon>Stenosarchaea group</taxon>
        <taxon>Halobacteria</taxon>
        <taxon>Halobacteriales</taxon>
        <taxon>Haloferacaceae</taxon>
        <taxon>Haloplanus</taxon>
    </lineage>
</organism>
<dbReference type="RefSeq" id="WP_121921198.1">
    <property type="nucleotide sequence ID" value="NZ_CP034145.1"/>
</dbReference>
<gene>
    <name evidence="3" type="ORF">ATH50_2602</name>
    <name evidence="2" type="ORF">DU502_00605</name>
</gene>
<keyword evidence="1" id="KW-1133">Transmembrane helix</keyword>
<dbReference type="EMBL" id="CP034145">
    <property type="protein sequence ID" value="AZH23964.1"/>
    <property type="molecule type" value="Genomic_DNA"/>
</dbReference>
<dbReference type="Proteomes" id="UP000277326">
    <property type="component" value="Unassembled WGS sequence"/>
</dbReference>
<keyword evidence="1" id="KW-0472">Membrane</keyword>
<dbReference type="GeneID" id="38469741"/>
<name>A0A3M0D127_9EURY</name>
<dbReference type="KEGG" id="haer:DU502_00605"/>
<evidence type="ECO:0000313" key="5">
    <source>
        <dbReference type="Proteomes" id="UP000282007"/>
    </source>
</evidence>
<dbReference type="EMBL" id="REFS01000005">
    <property type="protein sequence ID" value="RMB13269.1"/>
    <property type="molecule type" value="Genomic_DNA"/>
</dbReference>
<proteinExistence type="predicted"/>
<reference evidence="3 4" key="1">
    <citation type="journal article" date="2015" name="Stand. Genomic Sci.">
        <title>Genomic Encyclopedia of Bacterial and Archaeal Type Strains, Phase III: the genomes of soil and plant-associated and newly described type strains.</title>
        <authorList>
            <person name="Whitman W.B."/>
            <person name="Woyke T."/>
            <person name="Klenk H.P."/>
            <person name="Zhou Y."/>
            <person name="Lilburn T.G."/>
            <person name="Beck B.J."/>
            <person name="De Vos P."/>
            <person name="Vandamme P."/>
            <person name="Eisen J.A."/>
            <person name="Garrity G."/>
            <person name="Hugenholtz P."/>
            <person name="Kyrpides N.C."/>
        </authorList>
    </citation>
    <scope>NUCLEOTIDE SEQUENCE [LARGE SCALE GENOMIC DNA]</scope>
    <source>
        <strain evidence="3 4">CGMCC 1.10124</strain>
    </source>
</reference>
<evidence type="ECO:0000256" key="1">
    <source>
        <dbReference type="SAM" id="Phobius"/>
    </source>
</evidence>
<dbReference type="Proteomes" id="UP000282007">
    <property type="component" value="Chromosome"/>
</dbReference>